<dbReference type="PANTHER" id="PTHR43031">
    <property type="entry name" value="FAD-DEPENDENT OXIDOREDUCTASE"/>
    <property type="match status" value="1"/>
</dbReference>
<feature type="chain" id="PRO_5047213914" evidence="1">
    <location>
        <begin position="22"/>
        <end position="231"/>
    </location>
</feature>
<evidence type="ECO:0000313" key="5">
    <source>
        <dbReference type="Proteomes" id="UP001200145"/>
    </source>
</evidence>
<proteinExistence type="predicted"/>
<protein>
    <submittedName>
        <fullName evidence="4">DUF953 domain-containing protein</fullName>
    </submittedName>
</protein>
<dbReference type="Proteomes" id="UP001200145">
    <property type="component" value="Unassembled WGS sequence"/>
</dbReference>
<evidence type="ECO:0000256" key="1">
    <source>
        <dbReference type="SAM" id="SignalP"/>
    </source>
</evidence>
<dbReference type="InterPro" id="IPR036249">
    <property type="entry name" value="Thioredoxin-like_sf"/>
</dbReference>
<dbReference type="EMBL" id="JAKEVY010000001">
    <property type="protein sequence ID" value="MCF1713136.1"/>
    <property type="molecule type" value="Genomic_DNA"/>
</dbReference>
<dbReference type="CDD" id="cd02947">
    <property type="entry name" value="TRX_family"/>
    <property type="match status" value="1"/>
</dbReference>
<dbReference type="InterPro" id="IPR050229">
    <property type="entry name" value="GlpE_sulfurtransferase"/>
</dbReference>
<dbReference type="InterPro" id="IPR013766">
    <property type="entry name" value="Thioredoxin_domain"/>
</dbReference>
<feature type="domain" description="Rhodanese" evidence="2">
    <location>
        <begin position="38"/>
        <end position="128"/>
    </location>
</feature>
<comment type="caution">
    <text evidence="4">The sequence shown here is derived from an EMBL/GenBank/DDBJ whole genome shotgun (WGS) entry which is preliminary data.</text>
</comment>
<dbReference type="InterPro" id="IPR036873">
    <property type="entry name" value="Rhodanese-like_dom_sf"/>
</dbReference>
<feature type="signal peptide" evidence="1">
    <location>
        <begin position="1"/>
        <end position="21"/>
    </location>
</feature>
<feature type="domain" description="Thioredoxin" evidence="3">
    <location>
        <begin position="120"/>
        <end position="231"/>
    </location>
</feature>
<dbReference type="PROSITE" id="PS51354">
    <property type="entry name" value="GLUTAREDOXIN_2"/>
    <property type="match status" value="1"/>
</dbReference>
<dbReference type="SUPFAM" id="SSF52821">
    <property type="entry name" value="Rhodanese/Cell cycle control phosphatase"/>
    <property type="match status" value="1"/>
</dbReference>
<dbReference type="CDD" id="cd00158">
    <property type="entry name" value="RHOD"/>
    <property type="match status" value="1"/>
</dbReference>
<dbReference type="SMART" id="SM00450">
    <property type="entry name" value="RHOD"/>
    <property type="match status" value="1"/>
</dbReference>
<dbReference type="PANTHER" id="PTHR43031:SF1">
    <property type="entry name" value="PYRIDINE NUCLEOTIDE-DISULPHIDE OXIDOREDUCTASE"/>
    <property type="match status" value="1"/>
</dbReference>
<sequence>MKTWLSIFLLAAICWSCNLNGQSGKSVSPAAFQALLQEGKSYQLLDVRTAEEFKGGFIKGALQADWLNSQEFAERTKHLDPAKPIYIYCASGIRSADAAKALRKKGFQVTEMAGGFNSWKKQGLPVEQQEAIKQISSVEYENLIRSADVVLVDAGASWCPPCRKMEPVLKQLQQDLPTQFKLAQIDAGVHTELMKQLKVDALPHFFVYKKGQLVWQQQGVVSLEELKAKIL</sequence>
<dbReference type="Gene3D" id="3.40.30.10">
    <property type="entry name" value="Glutaredoxin"/>
    <property type="match status" value="1"/>
</dbReference>
<dbReference type="Gene3D" id="3.40.250.10">
    <property type="entry name" value="Rhodanese-like domain"/>
    <property type="match status" value="1"/>
</dbReference>
<dbReference type="RefSeq" id="WP_234863571.1">
    <property type="nucleotide sequence ID" value="NZ_JAKEVY010000001.1"/>
</dbReference>
<dbReference type="Pfam" id="PF00581">
    <property type="entry name" value="Rhodanese"/>
    <property type="match status" value="1"/>
</dbReference>
<evidence type="ECO:0000313" key="4">
    <source>
        <dbReference type="EMBL" id="MCF1713136.1"/>
    </source>
</evidence>
<name>A0ABS9BC29_9BACT</name>
<dbReference type="Pfam" id="PF00085">
    <property type="entry name" value="Thioredoxin"/>
    <property type="match status" value="1"/>
</dbReference>
<evidence type="ECO:0000259" key="2">
    <source>
        <dbReference type="PROSITE" id="PS50206"/>
    </source>
</evidence>
<reference evidence="4 5" key="1">
    <citation type="submission" date="2022-01" db="EMBL/GenBank/DDBJ databases">
        <title>Flavihumibacter sp. nov., isolated from sediment of a river.</title>
        <authorList>
            <person name="Liu H."/>
        </authorList>
    </citation>
    <scope>NUCLEOTIDE SEQUENCE [LARGE SCALE GENOMIC DNA]</scope>
    <source>
        <strain evidence="4 5">RY-1</strain>
    </source>
</reference>
<accession>A0ABS9BC29</accession>
<organism evidence="4 5">
    <name type="scientific">Flavihumibacter fluminis</name>
    <dbReference type="NCBI Taxonomy" id="2909236"/>
    <lineage>
        <taxon>Bacteria</taxon>
        <taxon>Pseudomonadati</taxon>
        <taxon>Bacteroidota</taxon>
        <taxon>Chitinophagia</taxon>
        <taxon>Chitinophagales</taxon>
        <taxon>Chitinophagaceae</taxon>
        <taxon>Flavihumibacter</taxon>
    </lineage>
</organism>
<dbReference type="PROSITE" id="PS50206">
    <property type="entry name" value="RHODANESE_3"/>
    <property type="match status" value="1"/>
</dbReference>
<dbReference type="InterPro" id="IPR001763">
    <property type="entry name" value="Rhodanese-like_dom"/>
</dbReference>
<gene>
    <name evidence="4" type="ORF">L0U88_00660</name>
</gene>
<dbReference type="SUPFAM" id="SSF52833">
    <property type="entry name" value="Thioredoxin-like"/>
    <property type="match status" value="1"/>
</dbReference>
<evidence type="ECO:0000259" key="3">
    <source>
        <dbReference type="PROSITE" id="PS51352"/>
    </source>
</evidence>
<keyword evidence="5" id="KW-1185">Reference proteome</keyword>
<dbReference type="PROSITE" id="PS51352">
    <property type="entry name" value="THIOREDOXIN_2"/>
    <property type="match status" value="1"/>
</dbReference>
<keyword evidence="1" id="KW-0732">Signal</keyword>